<gene>
    <name evidence="2" type="ORF">J2S77_001364</name>
</gene>
<feature type="transmembrane region" description="Helical" evidence="1">
    <location>
        <begin position="64"/>
        <end position="91"/>
    </location>
</feature>
<organism evidence="2 3">
    <name type="scientific">Alkalibacillus salilacus</name>
    <dbReference type="NCBI Taxonomy" id="284582"/>
    <lineage>
        <taxon>Bacteria</taxon>
        <taxon>Bacillati</taxon>
        <taxon>Bacillota</taxon>
        <taxon>Bacilli</taxon>
        <taxon>Bacillales</taxon>
        <taxon>Bacillaceae</taxon>
        <taxon>Alkalibacillus</taxon>
    </lineage>
</organism>
<dbReference type="EMBL" id="JAUSTQ010000004">
    <property type="protein sequence ID" value="MDQ0159400.1"/>
    <property type="molecule type" value="Genomic_DNA"/>
</dbReference>
<dbReference type="RefSeq" id="WP_306975846.1">
    <property type="nucleotide sequence ID" value="NZ_JAUSTQ010000004.1"/>
</dbReference>
<name>A0ABT9VEK8_9BACI</name>
<evidence type="ECO:0000313" key="2">
    <source>
        <dbReference type="EMBL" id="MDQ0159400.1"/>
    </source>
</evidence>
<feature type="transmembrane region" description="Helical" evidence="1">
    <location>
        <begin position="34"/>
        <end position="52"/>
    </location>
</feature>
<evidence type="ECO:0000313" key="3">
    <source>
        <dbReference type="Proteomes" id="UP001224359"/>
    </source>
</evidence>
<keyword evidence="1" id="KW-0812">Transmembrane</keyword>
<feature type="transmembrane region" description="Helical" evidence="1">
    <location>
        <begin position="12"/>
        <end position="28"/>
    </location>
</feature>
<keyword evidence="1" id="KW-1133">Transmembrane helix</keyword>
<comment type="caution">
    <text evidence="2">The sequence shown here is derived from an EMBL/GenBank/DDBJ whole genome shotgun (WGS) entry which is preliminary data.</text>
</comment>
<accession>A0ABT9VEK8</accession>
<sequence>MESTIPWNKIRLSAMIGLIVIYIIYLIGFDPHWVWGVLSFIGLIYGIVEWKLWERHIGDEKELYLIISLLVTSLGVLGYTVFSLIITNIILPLDSVIM</sequence>
<protein>
    <submittedName>
        <fullName evidence="2">Uncharacterized protein</fullName>
    </submittedName>
</protein>
<evidence type="ECO:0000256" key="1">
    <source>
        <dbReference type="SAM" id="Phobius"/>
    </source>
</evidence>
<reference evidence="2 3" key="1">
    <citation type="submission" date="2023-07" db="EMBL/GenBank/DDBJ databases">
        <title>Genomic Encyclopedia of Type Strains, Phase IV (KMG-IV): sequencing the most valuable type-strain genomes for metagenomic binning, comparative biology and taxonomic classification.</title>
        <authorList>
            <person name="Goeker M."/>
        </authorList>
    </citation>
    <scope>NUCLEOTIDE SEQUENCE [LARGE SCALE GENOMIC DNA]</scope>
    <source>
        <strain evidence="2 3">DSM 16460</strain>
    </source>
</reference>
<proteinExistence type="predicted"/>
<dbReference type="Proteomes" id="UP001224359">
    <property type="component" value="Unassembled WGS sequence"/>
</dbReference>
<keyword evidence="1" id="KW-0472">Membrane</keyword>
<keyword evidence="3" id="KW-1185">Reference proteome</keyword>